<dbReference type="RefSeq" id="WP_089515059.1">
    <property type="nucleotide sequence ID" value="NZ_NJGG01000001.1"/>
</dbReference>
<protein>
    <submittedName>
        <fullName evidence="1">Uncharacterized protein</fullName>
    </submittedName>
</protein>
<evidence type="ECO:0000313" key="2">
    <source>
        <dbReference type="Proteomes" id="UP000215188"/>
    </source>
</evidence>
<proteinExistence type="predicted"/>
<dbReference type="AlphaFoldDB" id="A0A229FVJ5"/>
<keyword evidence="2" id="KW-1185">Reference proteome</keyword>
<sequence>MSENNSAGNSLREFVVIHLMMGCTRDQFIAWLPAACHFRSFQIDVDGFKTIILFPSDAFLIEIVSKESRKMALLEIPVLEVVFKFEKTWTTELIDQFMGRFKQYTQRGGG</sequence>
<accession>A0A229FVJ5</accession>
<reference evidence="1 2" key="1">
    <citation type="submission" date="2017-06" db="EMBL/GenBank/DDBJ databases">
        <title>Reclassification of a Polynucleobacter cosmopolitanus strain isolated from tropical Lake Victoria as Polynucleobacter victoriensis comb. nov.</title>
        <authorList>
            <person name="Hahn M.W."/>
        </authorList>
    </citation>
    <scope>NUCLEOTIDE SEQUENCE [LARGE SCALE GENOMIC DNA]</scope>
    <source>
        <strain evidence="1 2">MWH-MoIso2</strain>
    </source>
</reference>
<dbReference type="OrthoDB" id="8687690at2"/>
<gene>
    <name evidence="1" type="ORF">AOC33_02790</name>
</gene>
<dbReference type="Proteomes" id="UP000215188">
    <property type="component" value="Unassembled WGS sequence"/>
</dbReference>
<comment type="caution">
    <text evidence="1">The sequence shown here is derived from an EMBL/GenBank/DDBJ whole genome shotgun (WGS) entry which is preliminary data.</text>
</comment>
<organism evidence="1 2">
    <name type="scientific">Polynucleobacter cosmopolitanus</name>
    <dbReference type="NCBI Taxonomy" id="351345"/>
    <lineage>
        <taxon>Bacteria</taxon>
        <taxon>Pseudomonadati</taxon>
        <taxon>Pseudomonadota</taxon>
        <taxon>Betaproteobacteria</taxon>
        <taxon>Burkholderiales</taxon>
        <taxon>Burkholderiaceae</taxon>
        <taxon>Polynucleobacter</taxon>
    </lineage>
</organism>
<name>A0A229FVJ5_9BURK</name>
<evidence type="ECO:0000313" key="1">
    <source>
        <dbReference type="EMBL" id="OXL16031.1"/>
    </source>
</evidence>
<dbReference type="EMBL" id="NJGG01000001">
    <property type="protein sequence ID" value="OXL16031.1"/>
    <property type="molecule type" value="Genomic_DNA"/>
</dbReference>